<dbReference type="AlphaFoldDB" id="A0AAN9L3W6"/>
<gene>
    <name evidence="1" type="ORF">VNO77_23037</name>
</gene>
<organism evidence="1 2">
    <name type="scientific">Canavalia gladiata</name>
    <name type="common">Sword bean</name>
    <name type="synonym">Dolichos gladiatus</name>
    <dbReference type="NCBI Taxonomy" id="3824"/>
    <lineage>
        <taxon>Eukaryota</taxon>
        <taxon>Viridiplantae</taxon>
        <taxon>Streptophyta</taxon>
        <taxon>Embryophyta</taxon>
        <taxon>Tracheophyta</taxon>
        <taxon>Spermatophyta</taxon>
        <taxon>Magnoliopsida</taxon>
        <taxon>eudicotyledons</taxon>
        <taxon>Gunneridae</taxon>
        <taxon>Pentapetalae</taxon>
        <taxon>rosids</taxon>
        <taxon>fabids</taxon>
        <taxon>Fabales</taxon>
        <taxon>Fabaceae</taxon>
        <taxon>Papilionoideae</taxon>
        <taxon>50 kb inversion clade</taxon>
        <taxon>NPAAA clade</taxon>
        <taxon>indigoferoid/millettioid clade</taxon>
        <taxon>Phaseoleae</taxon>
        <taxon>Canavalia</taxon>
    </lineage>
</organism>
<accession>A0AAN9L3W6</accession>
<dbReference type="EMBL" id="JAYMYQ010000005">
    <property type="protein sequence ID" value="KAK7328902.1"/>
    <property type="molecule type" value="Genomic_DNA"/>
</dbReference>
<protein>
    <submittedName>
        <fullName evidence="1">Uncharacterized protein</fullName>
    </submittedName>
</protein>
<name>A0AAN9L3W6_CANGL</name>
<comment type="caution">
    <text evidence="1">The sequence shown here is derived from an EMBL/GenBank/DDBJ whole genome shotgun (WGS) entry which is preliminary data.</text>
</comment>
<proteinExistence type="predicted"/>
<sequence>MGLSRASSEFLLPFVITNSGGAGTSVLAANDEIGKGLGRRAFGDRDRKLALGTSYTRGLRSSARIQFLIEGARTSRFCLGVLARRSKKQTNECYAKIHLRWLGATPANDRTTMSVSVQIGESADRLNLAQRARLSVVSFASFIEHQIANLRRIGTTIYIEQAWQFTENMHGDLQRKGMAI</sequence>
<reference evidence="1 2" key="1">
    <citation type="submission" date="2024-01" db="EMBL/GenBank/DDBJ databases">
        <title>The genomes of 5 underutilized Papilionoideae crops provide insights into root nodulation and disease resistanc.</title>
        <authorList>
            <person name="Jiang F."/>
        </authorList>
    </citation>
    <scope>NUCLEOTIDE SEQUENCE [LARGE SCALE GENOMIC DNA]</scope>
    <source>
        <strain evidence="1">LVBAO_FW01</strain>
        <tissue evidence="1">Leaves</tissue>
    </source>
</reference>
<evidence type="ECO:0000313" key="2">
    <source>
        <dbReference type="Proteomes" id="UP001367508"/>
    </source>
</evidence>
<dbReference type="Proteomes" id="UP001367508">
    <property type="component" value="Unassembled WGS sequence"/>
</dbReference>
<keyword evidence="2" id="KW-1185">Reference proteome</keyword>
<evidence type="ECO:0000313" key="1">
    <source>
        <dbReference type="EMBL" id="KAK7328902.1"/>
    </source>
</evidence>